<dbReference type="SUPFAM" id="SSF53067">
    <property type="entry name" value="Actin-like ATPase domain"/>
    <property type="match status" value="2"/>
</dbReference>
<keyword evidence="9 16" id="KW-0547">Nucleotide-binding</keyword>
<dbReference type="RefSeq" id="WP_222198568.1">
    <property type="nucleotide sequence ID" value="NZ_JAIMFO010000004.1"/>
</dbReference>
<keyword evidence="16" id="KW-0479">Metal-binding</keyword>
<accession>A0ABS7MIC0</accession>
<comment type="similarity">
    <text evidence="14 16">Belongs to the type III pantothenate kinase family.</text>
</comment>
<comment type="caution">
    <text evidence="17">The sequence shown here is derived from an EMBL/GenBank/DDBJ whole genome shotgun (WGS) entry which is preliminary data.</text>
</comment>
<feature type="binding site" evidence="16">
    <location>
        <position position="107"/>
    </location>
    <ligand>
        <name>substrate</name>
    </ligand>
</feature>
<gene>
    <name evidence="16" type="primary">coaX</name>
    <name evidence="17" type="ORF">K6V98_00445</name>
</gene>
<keyword evidence="13 16" id="KW-0173">Coenzyme A biosynthesis</keyword>
<dbReference type="NCBIfam" id="TIGR00671">
    <property type="entry name" value="baf"/>
    <property type="match status" value="1"/>
</dbReference>
<keyword evidence="18" id="KW-1185">Reference proteome</keyword>
<evidence type="ECO:0000256" key="2">
    <source>
        <dbReference type="ARBA" id="ARBA00001958"/>
    </source>
</evidence>
<dbReference type="EMBL" id="JAIMFO010000004">
    <property type="protein sequence ID" value="MBY4796840.1"/>
    <property type="molecule type" value="Genomic_DNA"/>
</dbReference>
<feature type="binding site" evidence="16">
    <location>
        <begin position="15"/>
        <end position="22"/>
    </location>
    <ligand>
        <name>ATP</name>
        <dbReference type="ChEBI" id="CHEBI:30616"/>
    </ligand>
</feature>
<evidence type="ECO:0000256" key="11">
    <source>
        <dbReference type="ARBA" id="ARBA00022840"/>
    </source>
</evidence>
<evidence type="ECO:0000256" key="3">
    <source>
        <dbReference type="ARBA" id="ARBA00004496"/>
    </source>
</evidence>
<dbReference type="PANTHER" id="PTHR34265">
    <property type="entry name" value="TYPE III PANTOTHENATE KINASE"/>
    <property type="match status" value="1"/>
</dbReference>
<dbReference type="InterPro" id="IPR043129">
    <property type="entry name" value="ATPase_NBD"/>
</dbReference>
<comment type="subcellular location">
    <subcellularLocation>
        <location evidence="3 16">Cytoplasm</location>
    </subcellularLocation>
</comment>
<comment type="subunit">
    <text evidence="5 16">Homodimer.</text>
</comment>
<evidence type="ECO:0000256" key="10">
    <source>
        <dbReference type="ARBA" id="ARBA00022777"/>
    </source>
</evidence>
<comment type="pathway">
    <text evidence="4 16">Cofactor biosynthesis; coenzyme A biosynthesis; CoA from (R)-pantothenate: step 1/5.</text>
</comment>
<keyword evidence="7 16" id="KW-0963">Cytoplasm</keyword>
<reference evidence="17 18" key="1">
    <citation type="submission" date="2021-08" db="EMBL/GenBank/DDBJ databases">
        <title>Collinsella faecalis sp. nov. isolated from swine faeces.</title>
        <authorList>
            <person name="Oh B.S."/>
            <person name="Lee J.H."/>
        </authorList>
    </citation>
    <scope>NUCLEOTIDE SEQUENCE [LARGE SCALE GENOMIC DNA]</scope>
    <source>
        <strain evidence="17 18">AGMB00827</strain>
    </source>
</reference>
<evidence type="ECO:0000256" key="13">
    <source>
        <dbReference type="ARBA" id="ARBA00022993"/>
    </source>
</evidence>
<feature type="binding site" evidence="16">
    <location>
        <position position="191"/>
    </location>
    <ligand>
        <name>substrate</name>
    </ligand>
</feature>
<dbReference type="GO" id="GO:0004594">
    <property type="term" value="F:pantothenate kinase activity"/>
    <property type="evidence" value="ECO:0007669"/>
    <property type="project" value="UniProtKB-EC"/>
</dbReference>
<proteinExistence type="inferred from homology"/>
<dbReference type="PANTHER" id="PTHR34265:SF1">
    <property type="entry name" value="TYPE III PANTOTHENATE KINASE"/>
    <property type="match status" value="1"/>
</dbReference>
<comment type="cofactor">
    <cofactor evidence="16">
        <name>NH4(+)</name>
        <dbReference type="ChEBI" id="CHEBI:28938"/>
    </cofactor>
    <cofactor evidence="16">
        <name>K(+)</name>
        <dbReference type="ChEBI" id="CHEBI:29103"/>
    </cofactor>
    <text evidence="16">A monovalent cation. Ammonium or potassium.</text>
</comment>
<evidence type="ECO:0000256" key="16">
    <source>
        <dbReference type="HAMAP-Rule" id="MF_01274"/>
    </source>
</evidence>
<evidence type="ECO:0000256" key="9">
    <source>
        <dbReference type="ARBA" id="ARBA00022741"/>
    </source>
</evidence>
<evidence type="ECO:0000256" key="12">
    <source>
        <dbReference type="ARBA" id="ARBA00022958"/>
    </source>
</evidence>
<keyword evidence="10 16" id="KW-0418">Kinase</keyword>
<organism evidence="17 18">
    <name type="scientific">Collinsella ureilytica</name>
    <dbReference type="NCBI Taxonomy" id="2869515"/>
    <lineage>
        <taxon>Bacteria</taxon>
        <taxon>Bacillati</taxon>
        <taxon>Actinomycetota</taxon>
        <taxon>Coriobacteriia</taxon>
        <taxon>Coriobacteriales</taxon>
        <taxon>Coriobacteriaceae</taxon>
        <taxon>Collinsella</taxon>
    </lineage>
</organism>
<dbReference type="Pfam" id="PF03309">
    <property type="entry name" value="Pan_kinase"/>
    <property type="match status" value="1"/>
</dbReference>
<comment type="function">
    <text evidence="16">Catalyzes the phosphorylation of pantothenate (Pan), the first step in CoA biosynthesis.</text>
</comment>
<evidence type="ECO:0000256" key="1">
    <source>
        <dbReference type="ARBA" id="ARBA00001206"/>
    </source>
</evidence>
<keyword evidence="11 16" id="KW-0067">ATP-binding</keyword>
<evidence type="ECO:0000313" key="17">
    <source>
        <dbReference type="EMBL" id="MBY4796840.1"/>
    </source>
</evidence>
<protein>
    <recommendedName>
        <fullName evidence="15 16">Type III pantothenate kinase</fullName>
        <ecNumber evidence="6 16">2.7.1.33</ecNumber>
    </recommendedName>
    <alternativeName>
        <fullName evidence="16">PanK-III</fullName>
    </alternativeName>
    <alternativeName>
        <fullName evidence="16">Pantothenic acid kinase</fullName>
    </alternativeName>
</protein>
<feature type="active site" description="Proton acceptor" evidence="16">
    <location>
        <position position="116"/>
    </location>
</feature>
<keyword evidence="8 16" id="KW-0808">Transferase</keyword>
<evidence type="ECO:0000256" key="4">
    <source>
        <dbReference type="ARBA" id="ARBA00005225"/>
    </source>
</evidence>
<sequence length="269" mass="28036">MNAQHPGHEAVLAVDVGNTRTDLGLFDQTELLGTVSLTTPSRLTEDEALTSLEIALGRLGVAHLAGAILSCVVPNLTQTWTGALERVSTSKVLTVGPGLKTGLKMNYDDPKEVGSDRVADAVAARELVSGSVVVVDLGTTTNFEVIDSSGVFLGGIIAPGLALGARALERAAARLPMIELTAPKHVIGKNTRSAIQAGVVLGEIARINGLIDAISSELNEDPAIIVTGEGAAAIAATLERDATAEPYLTLTGLAYLWQLNQGRRGERSW</sequence>
<comment type="catalytic activity">
    <reaction evidence="1 16">
        <text>(R)-pantothenate + ATP = (R)-4'-phosphopantothenate + ADP + H(+)</text>
        <dbReference type="Rhea" id="RHEA:16373"/>
        <dbReference type="ChEBI" id="CHEBI:10986"/>
        <dbReference type="ChEBI" id="CHEBI:15378"/>
        <dbReference type="ChEBI" id="CHEBI:29032"/>
        <dbReference type="ChEBI" id="CHEBI:30616"/>
        <dbReference type="ChEBI" id="CHEBI:456216"/>
        <dbReference type="EC" id="2.7.1.33"/>
    </reaction>
</comment>
<dbReference type="CDD" id="cd24015">
    <property type="entry name" value="ASKHA_NBD_PanK-III"/>
    <property type="match status" value="1"/>
</dbReference>
<feature type="binding site" evidence="16">
    <location>
        <begin position="114"/>
        <end position="117"/>
    </location>
    <ligand>
        <name>substrate</name>
    </ligand>
</feature>
<dbReference type="Gene3D" id="3.30.420.40">
    <property type="match status" value="2"/>
</dbReference>
<evidence type="ECO:0000256" key="8">
    <source>
        <dbReference type="ARBA" id="ARBA00022679"/>
    </source>
</evidence>
<name>A0ABS7MIC0_9ACTN</name>
<dbReference type="HAMAP" id="MF_01274">
    <property type="entry name" value="Pantothen_kinase_3"/>
    <property type="match status" value="1"/>
</dbReference>
<feature type="binding site" evidence="16">
    <location>
        <position position="136"/>
    </location>
    <ligand>
        <name>K(+)</name>
        <dbReference type="ChEBI" id="CHEBI:29103"/>
    </ligand>
</feature>
<dbReference type="Proteomes" id="UP000700908">
    <property type="component" value="Unassembled WGS sequence"/>
</dbReference>
<evidence type="ECO:0000256" key="15">
    <source>
        <dbReference type="ARBA" id="ARBA00040883"/>
    </source>
</evidence>
<keyword evidence="12 16" id="KW-0630">Potassium</keyword>
<evidence type="ECO:0000313" key="18">
    <source>
        <dbReference type="Proteomes" id="UP000700908"/>
    </source>
</evidence>
<dbReference type="InterPro" id="IPR004619">
    <property type="entry name" value="Type_III_PanK"/>
</dbReference>
<comment type="cofactor">
    <cofactor evidence="2">
        <name>K(+)</name>
        <dbReference type="ChEBI" id="CHEBI:29103"/>
    </cofactor>
</comment>
<evidence type="ECO:0000256" key="7">
    <source>
        <dbReference type="ARBA" id="ARBA00022490"/>
    </source>
</evidence>
<evidence type="ECO:0000256" key="14">
    <source>
        <dbReference type="ARBA" id="ARBA00038036"/>
    </source>
</evidence>
<evidence type="ECO:0000256" key="5">
    <source>
        <dbReference type="ARBA" id="ARBA00011738"/>
    </source>
</evidence>
<dbReference type="EC" id="2.7.1.33" evidence="6 16"/>
<feature type="binding site" evidence="16">
    <location>
        <position position="139"/>
    </location>
    <ligand>
        <name>ATP</name>
        <dbReference type="ChEBI" id="CHEBI:30616"/>
    </ligand>
</feature>
<evidence type="ECO:0000256" key="6">
    <source>
        <dbReference type="ARBA" id="ARBA00012102"/>
    </source>
</evidence>